<dbReference type="InterPro" id="IPR029032">
    <property type="entry name" value="AhpD-like"/>
</dbReference>
<organism evidence="2 3">
    <name type="scientific">Aeromicrobium choanae</name>
    <dbReference type="NCBI Taxonomy" id="1736691"/>
    <lineage>
        <taxon>Bacteria</taxon>
        <taxon>Bacillati</taxon>
        <taxon>Actinomycetota</taxon>
        <taxon>Actinomycetes</taxon>
        <taxon>Propionibacteriales</taxon>
        <taxon>Nocardioidaceae</taxon>
        <taxon>Aeromicrobium</taxon>
    </lineage>
</organism>
<dbReference type="PANTHER" id="PTHR34846:SF5">
    <property type="entry name" value="CARBOXYMUCONOLACTONE DECARBOXYLASE-LIKE DOMAIN-CONTAINING PROTEIN"/>
    <property type="match status" value="1"/>
</dbReference>
<dbReference type="OrthoDB" id="4704294at2"/>
<dbReference type="STRING" id="1736691.SAMN06295964_0072"/>
<name>A0A1T4YMR9_9ACTN</name>
<dbReference type="RefSeq" id="WP_078698305.1">
    <property type="nucleotide sequence ID" value="NZ_LT796768.1"/>
</dbReference>
<dbReference type="PANTHER" id="PTHR34846">
    <property type="entry name" value="4-CARBOXYMUCONOLACTONE DECARBOXYLASE FAMILY PROTEIN (AFU_ORTHOLOGUE AFUA_6G11590)"/>
    <property type="match status" value="1"/>
</dbReference>
<dbReference type="SUPFAM" id="SSF69118">
    <property type="entry name" value="AhpD-like"/>
    <property type="match status" value="1"/>
</dbReference>
<dbReference type="Pfam" id="PF02627">
    <property type="entry name" value="CMD"/>
    <property type="match status" value="1"/>
</dbReference>
<keyword evidence="3" id="KW-1185">Reference proteome</keyword>
<protein>
    <submittedName>
        <fullName evidence="2">Alkylhydroperoxidase family enzyme, contains CxxC motif</fullName>
    </submittedName>
</protein>
<reference evidence="3" key="1">
    <citation type="submission" date="2017-02" db="EMBL/GenBank/DDBJ databases">
        <authorList>
            <person name="Varghese N."/>
            <person name="Submissions S."/>
        </authorList>
    </citation>
    <scope>NUCLEOTIDE SEQUENCE [LARGE SCALE GENOMIC DNA]</scope>
    <source>
        <strain evidence="3">9H-4</strain>
    </source>
</reference>
<evidence type="ECO:0000313" key="3">
    <source>
        <dbReference type="Proteomes" id="UP000191040"/>
    </source>
</evidence>
<dbReference type="EMBL" id="LT796768">
    <property type="protein sequence ID" value="SKB02848.1"/>
    <property type="molecule type" value="Genomic_DNA"/>
</dbReference>
<keyword evidence="2" id="KW-0575">Peroxidase</keyword>
<keyword evidence="2" id="KW-0560">Oxidoreductase</keyword>
<dbReference type="Gene3D" id="1.20.1290.10">
    <property type="entry name" value="AhpD-like"/>
    <property type="match status" value="1"/>
</dbReference>
<proteinExistence type="predicted"/>
<accession>A0A1T4YMR9</accession>
<sequence>MRAPRVTPGGRRQLGPVNHLLGRLLSRGAGVRDAHLFTTLGRNRGLFRAWLLYSGALMLRGRLPRRETELVILRVAHRCDSEYERQHHVRLGARAGLAREEIERVRADDLAGWKPSDAVLLAATDRLLDEDDVDDATWRRLRAFWDEPQAIELCLLVGQYRGLATTIRTLGIAPDRSTD</sequence>
<dbReference type="InterPro" id="IPR003779">
    <property type="entry name" value="CMD-like"/>
</dbReference>
<evidence type="ECO:0000313" key="2">
    <source>
        <dbReference type="EMBL" id="SKB02848.1"/>
    </source>
</evidence>
<gene>
    <name evidence="2" type="ORF">SAMN06295964_0072</name>
</gene>
<dbReference type="GO" id="GO:0051920">
    <property type="term" value="F:peroxiredoxin activity"/>
    <property type="evidence" value="ECO:0007669"/>
    <property type="project" value="InterPro"/>
</dbReference>
<dbReference type="AlphaFoldDB" id="A0A1T4YMR9"/>
<evidence type="ECO:0000259" key="1">
    <source>
        <dbReference type="Pfam" id="PF02627"/>
    </source>
</evidence>
<dbReference type="Proteomes" id="UP000191040">
    <property type="component" value="Chromosome I"/>
</dbReference>
<feature type="domain" description="Carboxymuconolactone decarboxylase-like" evidence="1">
    <location>
        <begin position="46"/>
        <end position="109"/>
    </location>
</feature>